<proteinExistence type="predicted"/>
<dbReference type="InterPro" id="IPR024775">
    <property type="entry name" value="DinB-like"/>
</dbReference>
<sequence>MTDRKYPIGPFVLKENYTTEDVAQFLQIIATSASEYRKLVEGLGDDDLAKTYREGSWNIRQLIHHVADIAILHYFRMKKAVTEPDYDAPTLINMDAWAATSDSLQMPIADSLNILDGTNQRYVFFAAGLDEEALSKAYFHSIRQIWINQKAALAMSVWHLQHHLAHIKLALGQDL</sequence>
<evidence type="ECO:0000313" key="3">
    <source>
        <dbReference type="Proteomes" id="UP001139411"/>
    </source>
</evidence>
<comment type="caution">
    <text evidence="2">The sequence shown here is derived from an EMBL/GenBank/DDBJ whole genome shotgun (WGS) entry which is preliminary data.</text>
</comment>
<dbReference type="EMBL" id="JAKFFV010000016">
    <property type="protein sequence ID" value="MCF2501181.1"/>
    <property type="molecule type" value="Genomic_DNA"/>
</dbReference>
<accession>A0A9X1QGP2</accession>
<gene>
    <name evidence="2" type="ORF">L0661_22865</name>
</gene>
<evidence type="ECO:0000313" key="2">
    <source>
        <dbReference type="EMBL" id="MCF2501181.1"/>
    </source>
</evidence>
<dbReference type="InterPro" id="IPR034660">
    <property type="entry name" value="DinB/YfiT-like"/>
</dbReference>
<evidence type="ECO:0000259" key="1">
    <source>
        <dbReference type="Pfam" id="PF12867"/>
    </source>
</evidence>
<organism evidence="2 3">
    <name type="scientific">Dyadobacter chenhuakuii</name>
    <dbReference type="NCBI Taxonomy" id="2909339"/>
    <lineage>
        <taxon>Bacteria</taxon>
        <taxon>Pseudomonadati</taxon>
        <taxon>Bacteroidota</taxon>
        <taxon>Cytophagia</taxon>
        <taxon>Cytophagales</taxon>
        <taxon>Spirosomataceae</taxon>
        <taxon>Dyadobacter</taxon>
    </lineage>
</organism>
<dbReference type="AlphaFoldDB" id="A0A9X1QGP2"/>
<dbReference type="Gene3D" id="1.20.120.450">
    <property type="entry name" value="dinb family like domain"/>
    <property type="match status" value="1"/>
</dbReference>
<name>A0A9X1QGP2_9BACT</name>
<feature type="domain" description="DinB-like" evidence="1">
    <location>
        <begin position="32"/>
        <end position="167"/>
    </location>
</feature>
<dbReference type="SUPFAM" id="SSF109854">
    <property type="entry name" value="DinB/YfiT-like putative metalloenzymes"/>
    <property type="match status" value="1"/>
</dbReference>
<reference evidence="2" key="1">
    <citation type="submission" date="2022-01" db="EMBL/GenBank/DDBJ databases">
        <title>Novel species in genus Dyadobacter.</title>
        <authorList>
            <person name="Ma C."/>
        </authorList>
    </citation>
    <scope>NUCLEOTIDE SEQUENCE</scope>
    <source>
        <strain evidence="2">CY357</strain>
    </source>
</reference>
<protein>
    <submittedName>
        <fullName evidence="2">DinB family protein</fullName>
    </submittedName>
</protein>
<dbReference type="RefSeq" id="WP_235179399.1">
    <property type="nucleotide sequence ID" value="NZ_JAKFFV010000016.1"/>
</dbReference>
<dbReference type="Pfam" id="PF12867">
    <property type="entry name" value="DinB_2"/>
    <property type="match status" value="1"/>
</dbReference>
<dbReference type="Proteomes" id="UP001139411">
    <property type="component" value="Unassembled WGS sequence"/>
</dbReference>